<evidence type="ECO:0000313" key="1">
    <source>
        <dbReference type="EMBL" id="KAF7597831.1"/>
    </source>
</evidence>
<name>A0A272EMU6_9RHOO</name>
<dbReference type="Proteomes" id="UP000623509">
    <property type="component" value="Unassembled WGS sequence"/>
</dbReference>
<sequence length="549" mass="56335">MQGLLGLFASCGFTLNAPSGATEGDVLIAQIIAKASETITAPSGWTRISPASGVGTSLRQHIYYRYIATGQTAGSATWQIDGPWLGLLNSGYATGVMYAARGAENPDCASATTFRCGGTVTGGVGTSVVAPSMSLQYPAGSLRMAFFASNSGTASITPALENSATAGVYNRAGGSVTGVGLHGSYYLLGSDSNGGQQSANLNTSSYNIGSTFILRAAPVLTCVSDNFNRSTGLGNDWSSVRVAGDFTPQIVNNRLRLTAAVTNQSTGVSFQRVFPSAGNYLQLVFRFYGYGGGGADGVALILSDASVTPQPGGFGGSLGYAPKSNPTVAGFAGGWLGIGLDEYGNFSSSSDSGPCAPGVTCSSNGIGQSLGIRGASPNYYWLRGTGTLSPTVSNSSGHLYRVTIDSRMAGKVLVSIERDTGSGYSTLVSTFDAAPYTGQSTMPAQMVFSLTGSTGEITNVHEIDDVQVCASSMSTMQAQIDHYRFSTTSTPLTCTPAQILVQACMDANCSTTYSGNVTATLTPSGWVGGDTRTFAGSGATLGLTYTLYL</sequence>
<gene>
    <name evidence="1" type="ORF">BGI27_16665</name>
    <name evidence="2" type="ORF">CGU29_16635</name>
</gene>
<dbReference type="EMBL" id="MDUX01000086">
    <property type="protein sequence ID" value="KAF7597831.1"/>
    <property type="molecule type" value="Genomic_DNA"/>
</dbReference>
<dbReference type="SUPFAM" id="SSF49899">
    <property type="entry name" value="Concanavalin A-like lectins/glucanases"/>
    <property type="match status" value="1"/>
</dbReference>
<dbReference type="EMBL" id="NMRN01000090">
    <property type="protein sequence ID" value="PAS91396.1"/>
    <property type="molecule type" value="Genomic_DNA"/>
</dbReference>
<accession>A0A272EMU6</accession>
<dbReference type="Proteomes" id="UP000216107">
    <property type="component" value="Unassembled WGS sequence"/>
</dbReference>
<evidence type="ECO:0000313" key="2">
    <source>
        <dbReference type="EMBL" id="PAS91396.1"/>
    </source>
</evidence>
<dbReference type="AlphaFoldDB" id="A0A272EMU6"/>
<reference evidence="2 3" key="2">
    <citation type="submission" date="2017-07" db="EMBL/GenBank/DDBJ databases">
        <title>Candidatus Dactylopiibacterium carminicum, a nitrogen-fixing symbiont of the cochineal insect Dactylopius coccus and Dactylopius opuntiae (Hemiptera: Coccoidea: Dactylopiidae).</title>
        <authorList>
            <person name="Vera A."/>
        </authorList>
    </citation>
    <scope>NUCLEOTIDE SEQUENCE [LARGE SCALE GENOMIC DNA]</scope>
    <source>
        <strain evidence="2 3">NFDCM</strain>
    </source>
</reference>
<evidence type="ECO:0000313" key="3">
    <source>
        <dbReference type="Proteomes" id="UP000216107"/>
    </source>
</evidence>
<evidence type="ECO:0000313" key="4">
    <source>
        <dbReference type="Proteomes" id="UP000623509"/>
    </source>
</evidence>
<organism evidence="2 3">
    <name type="scientific">Candidatus Dactylopiibacterium carminicum</name>
    <dbReference type="NCBI Taxonomy" id="857335"/>
    <lineage>
        <taxon>Bacteria</taxon>
        <taxon>Pseudomonadati</taxon>
        <taxon>Pseudomonadota</taxon>
        <taxon>Betaproteobacteria</taxon>
        <taxon>Rhodocyclales</taxon>
        <taxon>Rhodocyclaceae</taxon>
        <taxon>Candidatus Dactylopiibacterium</taxon>
    </lineage>
</organism>
<protein>
    <submittedName>
        <fullName evidence="2">Uncharacterized protein</fullName>
    </submittedName>
</protein>
<comment type="caution">
    <text evidence="2">The sequence shown here is derived from an EMBL/GenBank/DDBJ whole genome shotgun (WGS) entry which is preliminary data.</text>
</comment>
<dbReference type="InterPro" id="IPR013320">
    <property type="entry name" value="ConA-like_dom_sf"/>
</dbReference>
<keyword evidence="4" id="KW-1185">Reference proteome</keyword>
<reference evidence="1 4" key="1">
    <citation type="submission" date="2016-08" db="EMBL/GenBank/DDBJ databases">
        <title>Candidatus Dactylopiibacterium carminicum genome sequence.</title>
        <authorList>
            <person name="Ramirez-Puebla S.T."/>
            <person name="Ormeno-Orrillo E."/>
            <person name="Vera-Ponce De Leon A."/>
            <person name="Luis L."/>
            <person name="Sanchez-Flores A."/>
            <person name="Monica R."/>
            <person name="Martinez-Romero E."/>
        </authorList>
    </citation>
    <scope>NUCLEOTIDE SEQUENCE [LARGE SCALE GENOMIC DNA]</scope>
    <source>
        <strain evidence="1">END1</strain>
    </source>
</reference>
<dbReference type="Gene3D" id="2.60.120.200">
    <property type="match status" value="1"/>
</dbReference>
<proteinExistence type="predicted"/>